<feature type="region of interest" description="Disordered" evidence="1">
    <location>
        <begin position="270"/>
        <end position="289"/>
    </location>
</feature>
<dbReference type="AlphaFoldDB" id="F4W6T3"/>
<protein>
    <submittedName>
        <fullName evidence="2">Uncharacterized protein</fullName>
    </submittedName>
</protein>
<dbReference type="Proteomes" id="UP000007755">
    <property type="component" value="Unassembled WGS sequence"/>
</dbReference>
<evidence type="ECO:0000256" key="1">
    <source>
        <dbReference type="SAM" id="MobiDB-lite"/>
    </source>
</evidence>
<evidence type="ECO:0000313" key="3">
    <source>
        <dbReference type="Proteomes" id="UP000007755"/>
    </source>
</evidence>
<reference evidence="2" key="1">
    <citation type="submission" date="2011-02" db="EMBL/GenBank/DDBJ databases">
        <title>The genome of the leaf-cutting ant Acromyrmex echinatior suggests key adaptations to social evolution and fungus farming.</title>
        <authorList>
            <person name="Nygaard S."/>
            <person name="Zhang G."/>
        </authorList>
    </citation>
    <scope>NUCLEOTIDE SEQUENCE</scope>
</reference>
<keyword evidence="3" id="KW-1185">Reference proteome</keyword>
<accession>F4W6T3</accession>
<evidence type="ECO:0000313" key="2">
    <source>
        <dbReference type="EMBL" id="EGI70095.1"/>
    </source>
</evidence>
<proteinExistence type="predicted"/>
<dbReference type="InParanoid" id="F4W6T3"/>
<dbReference type="EMBL" id="GL887726">
    <property type="protein sequence ID" value="EGI70095.1"/>
    <property type="molecule type" value="Genomic_DNA"/>
</dbReference>
<name>F4W6T3_ACREC</name>
<sequence length="289" mass="33261">MSQRRQREQGTRLEIYPKILAGSNQVDLISLSGPNKHHIPKGPGPYNIQPYKGHPYSNLTKIFFLYQENVIEEVHRRGGMLQKKLRWNPSGAPKHQREKTLPMKIEKQTVCPFDEVDRGFFVVWTPWITGNPAISCSLLKRKIQRFLVQGFKKEAKVNNHFLINTINEQFSSRLQRAQEKYGFNTSQQQTPSNNFAEVKRNVSAYSLCEQYILDYPSREICTAPTITDARLSYVWVDASRLSIGRKIGNESEQVGLSLTVTIPRYVQPWNKGKPNYGSSDPFSDDRNGR</sequence>
<gene>
    <name evidence="2" type="ORF">G5I_01138</name>
</gene>
<organism evidence="3">
    <name type="scientific">Acromyrmex echinatior</name>
    <name type="common">Panamanian leafcutter ant</name>
    <name type="synonym">Acromyrmex octospinosus echinatior</name>
    <dbReference type="NCBI Taxonomy" id="103372"/>
    <lineage>
        <taxon>Eukaryota</taxon>
        <taxon>Metazoa</taxon>
        <taxon>Ecdysozoa</taxon>
        <taxon>Arthropoda</taxon>
        <taxon>Hexapoda</taxon>
        <taxon>Insecta</taxon>
        <taxon>Pterygota</taxon>
        <taxon>Neoptera</taxon>
        <taxon>Endopterygota</taxon>
        <taxon>Hymenoptera</taxon>
        <taxon>Apocrita</taxon>
        <taxon>Aculeata</taxon>
        <taxon>Formicoidea</taxon>
        <taxon>Formicidae</taxon>
        <taxon>Myrmicinae</taxon>
        <taxon>Acromyrmex</taxon>
    </lineage>
</organism>